<feature type="region of interest" description="Disordered" evidence="5">
    <location>
        <begin position="82"/>
        <end position="105"/>
    </location>
</feature>
<gene>
    <name evidence="8" type="ORF">TWF694_007337</name>
</gene>
<sequence>MKGKCSHAWLLQLLLSFFFLATRPDYSLAVIITGTSESRPTAVTIGGSNSPIINTSTCPFRTANYITHGLPQQCLRTSRAGPIGADSTNATGRHMVSSDGHLEDDPSLRIEVGLATTTTIDFGTKFERSHSSSPNSPSEDLQSQQPPSTEDAETPLDTANFLSFEEWKAQNLAKAGQSAENFGERPAKEARRRPSISSALDALGEDAEIDLGFGEGEEKEDGVNIRNDPKPSETIQPTQHVRSKDAGKTCKERFNYASFDCAATVHKTNPECKGSSSILVENKDSYMLNKCGAKNKFVIVELCDDILVDTIVLANYEFFSSMFRTFRVSVSDRYPVKSAGWKDLGVFEAKNSREIQAFLVENPLIWARYIRIEFLTHYGKEFYCPISLFRVHGTTMMEEFRHQEELARGYNEDENEEMEPEAVAGSIEEASKMEQASREAAAGFHSSAEEGGAPTREIVPAAKSTLSHPPDSVGPALADPTNVGDFAVDSSLEAPATGSENQEREVKSSSQKPSSTSSSPISKAVSSVEDRGITSTPVSDRVSSKPVTRNPKPTPNENSHISHTEGTAPRNSGNADSRSPSAVSPATPAPTTQESFFKTIHKRLQLLEANATLSLQYIEEQSRLMRDTFSKMEKRQFNKSALYLDALNSTVFRELREFRVQYDQLWQSTVIALDTQRELSEREILAISTRLTLLADEIVFQKRMTIAQSFLMILVVCLVVFSKTNNLEVGIARTVFSGRSQDHLGLESPPTSPSPPRVRPKSGRGASHKKRLREYIHQRRDSSDMDVPMAHLKRTPIPARFYGEAAGNISVDSISEGMLDDSQAVGYQPISPPLEAQLTQSSPATPSGLNSLKVKTWVSSASDGEYATPNTAATMDSRWRPTSPLSREVVGREDLSDDEEEEEEEEELPDTPGSPVSRARRAGRQETFLENQYNDSDGAVDFYFL</sequence>
<dbReference type="SUPFAM" id="SSF49785">
    <property type="entry name" value="Galactose-binding domain-like"/>
    <property type="match status" value="1"/>
</dbReference>
<evidence type="ECO:0000313" key="8">
    <source>
        <dbReference type="EMBL" id="KAK6541530.1"/>
    </source>
</evidence>
<organism evidence="8 9">
    <name type="scientific">Orbilia ellipsospora</name>
    <dbReference type="NCBI Taxonomy" id="2528407"/>
    <lineage>
        <taxon>Eukaryota</taxon>
        <taxon>Fungi</taxon>
        <taxon>Dikarya</taxon>
        <taxon>Ascomycota</taxon>
        <taxon>Pezizomycotina</taxon>
        <taxon>Orbiliomycetes</taxon>
        <taxon>Orbiliales</taxon>
        <taxon>Orbiliaceae</taxon>
        <taxon>Orbilia</taxon>
    </lineage>
</organism>
<keyword evidence="2" id="KW-0812">Transmembrane</keyword>
<dbReference type="PROSITE" id="PS51469">
    <property type="entry name" value="SUN"/>
    <property type="match status" value="1"/>
</dbReference>
<feature type="domain" description="SUN" evidence="7">
    <location>
        <begin position="226"/>
        <end position="396"/>
    </location>
</feature>
<feature type="compositionally biased region" description="Polar residues" evidence="5">
    <location>
        <begin position="555"/>
        <end position="578"/>
    </location>
</feature>
<evidence type="ECO:0000256" key="5">
    <source>
        <dbReference type="SAM" id="MobiDB-lite"/>
    </source>
</evidence>
<proteinExistence type="predicted"/>
<dbReference type="GO" id="GO:0034975">
    <property type="term" value="P:protein folding in endoplasmic reticulum"/>
    <property type="evidence" value="ECO:0007669"/>
    <property type="project" value="TreeGrafter"/>
</dbReference>
<evidence type="ECO:0000313" key="9">
    <source>
        <dbReference type="Proteomes" id="UP001365542"/>
    </source>
</evidence>
<evidence type="ECO:0000256" key="6">
    <source>
        <dbReference type="SAM" id="SignalP"/>
    </source>
</evidence>
<feature type="compositionally biased region" description="Basic and acidic residues" evidence="5">
    <location>
        <begin position="773"/>
        <end position="783"/>
    </location>
</feature>
<evidence type="ECO:0000259" key="7">
    <source>
        <dbReference type="PROSITE" id="PS51469"/>
    </source>
</evidence>
<dbReference type="AlphaFoldDB" id="A0AAV9XIB7"/>
<evidence type="ECO:0000256" key="2">
    <source>
        <dbReference type="ARBA" id="ARBA00022692"/>
    </source>
</evidence>
<feature type="compositionally biased region" description="Low complexity" evidence="5">
    <location>
        <begin position="579"/>
        <end position="592"/>
    </location>
</feature>
<evidence type="ECO:0000256" key="3">
    <source>
        <dbReference type="ARBA" id="ARBA00022989"/>
    </source>
</evidence>
<feature type="region of interest" description="Disordered" evidence="5">
    <location>
        <begin position="217"/>
        <end position="244"/>
    </location>
</feature>
<keyword evidence="3" id="KW-1133">Transmembrane helix</keyword>
<feature type="compositionally biased region" description="Low complexity" evidence="5">
    <location>
        <begin position="508"/>
        <end position="527"/>
    </location>
</feature>
<keyword evidence="6" id="KW-0732">Signal</keyword>
<dbReference type="GO" id="GO:0016020">
    <property type="term" value="C:membrane"/>
    <property type="evidence" value="ECO:0007669"/>
    <property type="project" value="InterPro"/>
</dbReference>
<feature type="compositionally biased region" description="Basic residues" evidence="5">
    <location>
        <begin position="758"/>
        <end position="772"/>
    </location>
</feature>
<dbReference type="GO" id="GO:0005737">
    <property type="term" value="C:cytoplasm"/>
    <property type="evidence" value="ECO:0007669"/>
    <property type="project" value="TreeGrafter"/>
</dbReference>
<dbReference type="InterPro" id="IPR008979">
    <property type="entry name" value="Galactose-bd-like_sf"/>
</dbReference>
<dbReference type="PANTHER" id="PTHR12953">
    <property type="entry name" value="MEMBRANE PROTEIN CH1 RELATED"/>
    <property type="match status" value="1"/>
</dbReference>
<feature type="region of interest" description="Disordered" evidence="5">
    <location>
        <begin position="863"/>
        <end position="932"/>
    </location>
</feature>
<feature type="compositionally biased region" description="Polar residues" evidence="5">
    <location>
        <begin position="139"/>
        <end position="148"/>
    </location>
</feature>
<protein>
    <recommendedName>
        <fullName evidence="7">SUN domain-containing protein</fullName>
    </recommendedName>
</protein>
<dbReference type="InterPro" id="IPR012919">
    <property type="entry name" value="SUN_dom"/>
</dbReference>
<evidence type="ECO:0000256" key="4">
    <source>
        <dbReference type="ARBA" id="ARBA00023136"/>
    </source>
</evidence>
<accession>A0AAV9XIB7</accession>
<feature type="region of interest" description="Disordered" evidence="5">
    <location>
        <begin position="742"/>
        <end position="786"/>
    </location>
</feature>
<feature type="region of interest" description="Disordered" evidence="5">
    <location>
        <begin position="125"/>
        <end position="154"/>
    </location>
</feature>
<feature type="compositionally biased region" description="Basic and acidic residues" evidence="5">
    <location>
        <begin position="221"/>
        <end position="231"/>
    </location>
</feature>
<name>A0AAV9XIB7_9PEZI</name>
<feature type="compositionally biased region" description="Polar residues" evidence="5">
    <location>
        <begin position="863"/>
        <end position="874"/>
    </location>
</feature>
<dbReference type="GO" id="GO:0012505">
    <property type="term" value="C:endomembrane system"/>
    <property type="evidence" value="ECO:0007669"/>
    <property type="project" value="UniProtKB-SubCell"/>
</dbReference>
<dbReference type="Pfam" id="PF07738">
    <property type="entry name" value="Sad1_UNC"/>
    <property type="match status" value="1"/>
</dbReference>
<feature type="region of interest" description="Disordered" evidence="5">
    <location>
        <begin position="429"/>
        <end position="592"/>
    </location>
</feature>
<keyword evidence="4" id="KW-0472">Membrane</keyword>
<comment type="caution">
    <text evidence="8">The sequence shown here is derived from an EMBL/GenBank/DDBJ whole genome shotgun (WGS) entry which is preliminary data.</text>
</comment>
<dbReference type="PANTHER" id="PTHR12953:SF0">
    <property type="entry name" value="SUN DOMAIN-CONTAINING OSSIFICATION FACTOR"/>
    <property type="match status" value="1"/>
</dbReference>
<reference evidence="8 9" key="1">
    <citation type="submission" date="2019-10" db="EMBL/GenBank/DDBJ databases">
        <authorList>
            <person name="Palmer J.M."/>
        </authorList>
    </citation>
    <scope>NUCLEOTIDE SEQUENCE [LARGE SCALE GENOMIC DNA]</scope>
    <source>
        <strain evidence="8 9">TWF694</strain>
    </source>
</reference>
<evidence type="ECO:0000256" key="1">
    <source>
        <dbReference type="ARBA" id="ARBA00004308"/>
    </source>
</evidence>
<feature type="region of interest" description="Disordered" evidence="5">
    <location>
        <begin position="175"/>
        <end position="195"/>
    </location>
</feature>
<feature type="chain" id="PRO_5043720984" description="SUN domain-containing protein" evidence="6">
    <location>
        <begin position="30"/>
        <end position="945"/>
    </location>
</feature>
<feature type="compositionally biased region" description="Acidic residues" evidence="5">
    <location>
        <begin position="895"/>
        <end position="909"/>
    </location>
</feature>
<feature type="signal peptide" evidence="6">
    <location>
        <begin position="1"/>
        <end position="29"/>
    </location>
</feature>
<comment type="subcellular location">
    <subcellularLocation>
        <location evidence="1">Endomembrane system</location>
    </subcellularLocation>
</comment>
<dbReference type="Gene3D" id="2.60.120.260">
    <property type="entry name" value="Galactose-binding domain-like"/>
    <property type="match status" value="1"/>
</dbReference>
<dbReference type="InterPro" id="IPR045120">
    <property type="entry name" value="Suco/Slp1-like"/>
</dbReference>
<dbReference type="FunFam" id="2.60.120.260:FF:000082">
    <property type="entry name" value="Sad1/UNC domain protein"/>
    <property type="match status" value="1"/>
</dbReference>
<dbReference type="EMBL" id="JAVHJO010000003">
    <property type="protein sequence ID" value="KAK6541530.1"/>
    <property type="molecule type" value="Genomic_DNA"/>
</dbReference>
<keyword evidence="9" id="KW-1185">Reference proteome</keyword>
<dbReference type="Proteomes" id="UP001365542">
    <property type="component" value="Unassembled WGS sequence"/>
</dbReference>